<reference evidence="5" key="1">
    <citation type="submission" date="2022-03" db="EMBL/GenBank/DDBJ databases">
        <title>Aurantimonas Liuensis sp. Nov., isolated from the hadal seawater of the Mariana Trench.</title>
        <authorList>
            <person name="Liu R."/>
        </authorList>
    </citation>
    <scope>NUCLEOTIDE SEQUENCE</scope>
    <source>
        <strain evidence="5">LRZ36</strain>
    </source>
</reference>
<accession>A0A9X2H9C3</accession>
<dbReference type="PANTHER" id="PTHR32347:SF29">
    <property type="entry name" value="UPF0194 MEMBRANE PROTEIN YBHG"/>
    <property type="match status" value="1"/>
</dbReference>
<dbReference type="Gene3D" id="2.40.420.20">
    <property type="match status" value="1"/>
</dbReference>
<feature type="domain" description="YknX-like C-terminal permuted SH3-like" evidence="4">
    <location>
        <begin position="332"/>
        <end position="397"/>
    </location>
</feature>
<keyword evidence="2 3" id="KW-0175">Coiled coil</keyword>
<dbReference type="InterPro" id="IPR050465">
    <property type="entry name" value="UPF0194_transport"/>
</dbReference>
<dbReference type="Gene3D" id="6.10.140.1990">
    <property type="match status" value="1"/>
</dbReference>
<gene>
    <name evidence="5" type="ORF">MJ956_16050</name>
</gene>
<dbReference type="InterPro" id="IPR058637">
    <property type="entry name" value="YknX-like_C"/>
</dbReference>
<evidence type="ECO:0000256" key="2">
    <source>
        <dbReference type="ARBA" id="ARBA00023054"/>
    </source>
</evidence>
<dbReference type="GO" id="GO:1990961">
    <property type="term" value="P:xenobiotic detoxification by transmembrane export across the plasma membrane"/>
    <property type="evidence" value="ECO:0007669"/>
    <property type="project" value="InterPro"/>
</dbReference>
<evidence type="ECO:0000256" key="1">
    <source>
        <dbReference type="ARBA" id="ARBA00004196"/>
    </source>
</evidence>
<dbReference type="PANTHER" id="PTHR32347">
    <property type="entry name" value="EFFLUX SYSTEM COMPONENT YKNX-RELATED"/>
    <property type="match status" value="1"/>
</dbReference>
<dbReference type="Gene3D" id="2.40.30.170">
    <property type="match status" value="1"/>
</dbReference>
<evidence type="ECO:0000313" key="5">
    <source>
        <dbReference type="EMBL" id="MCP3056646.1"/>
    </source>
</evidence>
<dbReference type="GO" id="GO:0019898">
    <property type="term" value="C:extrinsic component of membrane"/>
    <property type="evidence" value="ECO:0007669"/>
    <property type="project" value="InterPro"/>
</dbReference>
<protein>
    <submittedName>
        <fullName evidence="5">Efflux RND transporter periplasmic adaptor subunit</fullName>
    </submittedName>
</protein>
<evidence type="ECO:0000259" key="4">
    <source>
        <dbReference type="Pfam" id="PF25989"/>
    </source>
</evidence>
<evidence type="ECO:0000313" key="6">
    <source>
        <dbReference type="Proteomes" id="UP001155220"/>
    </source>
</evidence>
<keyword evidence="6" id="KW-1185">Reference proteome</keyword>
<proteinExistence type="predicted"/>
<dbReference type="GO" id="GO:1990195">
    <property type="term" value="C:macrolide transmembrane transporter complex"/>
    <property type="evidence" value="ECO:0007669"/>
    <property type="project" value="InterPro"/>
</dbReference>
<dbReference type="InterPro" id="IPR030190">
    <property type="entry name" value="MacA_alpha-hairpin_sf"/>
</dbReference>
<comment type="subcellular location">
    <subcellularLocation>
        <location evidence="1">Cell envelope</location>
    </subcellularLocation>
</comment>
<evidence type="ECO:0000256" key="3">
    <source>
        <dbReference type="SAM" id="Coils"/>
    </source>
</evidence>
<organism evidence="5 6">
    <name type="scientific">Aurantimonas marianensis</name>
    <dbReference type="NCBI Taxonomy" id="2920428"/>
    <lineage>
        <taxon>Bacteria</taxon>
        <taxon>Pseudomonadati</taxon>
        <taxon>Pseudomonadota</taxon>
        <taxon>Alphaproteobacteria</taxon>
        <taxon>Hyphomicrobiales</taxon>
        <taxon>Aurantimonadaceae</taxon>
        <taxon>Aurantimonas</taxon>
    </lineage>
</organism>
<dbReference type="Pfam" id="PF25989">
    <property type="entry name" value="YknX_C"/>
    <property type="match status" value="1"/>
</dbReference>
<comment type="caution">
    <text evidence="5">The sequence shown here is derived from an EMBL/GenBank/DDBJ whole genome shotgun (WGS) entry which is preliminary data.</text>
</comment>
<dbReference type="SUPFAM" id="SSF56954">
    <property type="entry name" value="Outer membrane efflux proteins (OEP)"/>
    <property type="match status" value="1"/>
</dbReference>
<sequence>MGRWLKVFLALLGILAVGFAFYEALRPKPVPVDVAAIESGPLTVTIDEEGVVEFREVFTVSAPFPAKVERSPLHVGDTVIANRTLVATLRPSDPTFIDARSETELGAAIDAANAAVALAEADLNHAQADLRQSESELNRVETLRKTGTLSAKALELAATDVDRQRAQLRRAEAQLAIRQSELASARARLLQPGDPLDADSSCHCVPLFSPSDGVVLSVPLESETVVPTGTPLAEIGDPTRLEVVVDLLSADAVAVHQGADATITGWGGPDLHARIRRIEPTAFTKVSALGIEEQRVNVRLDIVSLLDREERPGHRYRVLARIVLWHGEDVRRLPLGALFRTGDRWSVYAVEDGRAVLTEVSIGHRDTEAAELIDGLEPDAKVIRFPSDTVSDGVAVKPRQSSS</sequence>
<dbReference type="Proteomes" id="UP001155220">
    <property type="component" value="Unassembled WGS sequence"/>
</dbReference>
<dbReference type="EMBL" id="JALHBS010000104">
    <property type="protein sequence ID" value="MCP3056646.1"/>
    <property type="molecule type" value="Genomic_DNA"/>
</dbReference>
<dbReference type="GO" id="GO:0030313">
    <property type="term" value="C:cell envelope"/>
    <property type="evidence" value="ECO:0007669"/>
    <property type="project" value="UniProtKB-SubCell"/>
</dbReference>
<feature type="coiled-coil region" evidence="3">
    <location>
        <begin position="109"/>
        <end position="188"/>
    </location>
</feature>
<name>A0A9X2H9C3_9HYPH</name>
<dbReference type="RefSeq" id="WP_253965450.1">
    <property type="nucleotide sequence ID" value="NZ_JALHBS010000104.1"/>
</dbReference>
<dbReference type="AlphaFoldDB" id="A0A9X2H9C3"/>